<reference evidence="2" key="1">
    <citation type="submission" date="2018-10" db="EMBL/GenBank/DDBJ databases">
        <title>Hidden diversity of soil giant viruses.</title>
        <authorList>
            <person name="Schulz F."/>
            <person name="Alteio L."/>
            <person name="Goudeau D."/>
            <person name="Ryan E.M."/>
            <person name="Malmstrom R.R."/>
            <person name="Blanchard J."/>
            <person name="Woyke T."/>
        </authorList>
    </citation>
    <scope>NUCLEOTIDE SEQUENCE</scope>
    <source>
        <strain evidence="2">TEV1</strain>
    </source>
</reference>
<organism evidence="2">
    <name type="scientific">Terrestrivirus sp</name>
    <dbReference type="NCBI Taxonomy" id="2487775"/>
    <lineage>
        <taxon>Viruses</taxon>
        <taxon>Varidnaviria</taxon>
        <taxon>Bamfordvirae</taxon>
        <taxon>Nucleocytoviricota</taxon>
        <taxon>Megaviricetes</taxon>
        <taxon>Imitervirales</taxon>
        <taxon>Mimiviridae</taxon>
        <taxon>Klosneuvirinae</taxon>
    </lineage>
</organism>
<keyword evidence="2" id="KW-0808">Transferase</keyword>
<name>A0A3G4ZPF4_9VIRU</name>
<dbReference type="Pfam" id="PF01755">
    <property type="entry name" value="Glyco_transf_25"/>
    <property type="match status" value="1"/>
</dbReference>
<dbReference type="EMBL" id="MK071994">
    <property type="protein sequence ID" value="AYV76765.1"/>
    <property type="molecule type" value="Genomic_DNA"/>
</dbReference>
<dbReference type="GO" id="GO:0016740">
    <property type="term" value="F:transferase activity"/>
    <property type="evidence" value="ECO:0007669"/>
    <property type="project" value="UniProtKB-KW"/>
</dbReference>
<sequence length="267" mass="30915">MTQEQKNYMNTVLDMYCINLKRSSDRWEGSVKEFEKYGMSVNRFDAVDGQNISHEELLEQNIVTNNLDHILKNQKGALGIIASSVKLWKEISDRDNDKWCLIMEDDIKMHPNIIELFEQYWSNVPSDADIIFLGFQCLYGQDPYDESILSTISTKITDNVIKLNKMVAGNHAYAINRKSANKLLTHFIPTSNAIDKFPPEKFNIYAFTRPPFPLTTKEIVDDIFVDTAIWENNYPIIMYGLIGTRSEQSTIGHAKHHYMWFVDNEIS</sequence>
<evidence type="ECO:0000259" key="1">
    <source>
        <dbReference type="Pfam" id="PF01755"/>
    </source>
</evidence>
<feature type="domain" description="Glycosyl transferase family 25" evidence="1">
    <location>
        <begin position="15"/>
        <end position="196"/>
    </location>
</feature>
<dbReference type="CDD" id="cd06532">
    <property type="entry name" value="Glyco_transf_25"/>
    <property type="match status" value="1"/>
</dbReference>
<evidence type="ECO:0000313" key="2">
    <source>
        <dbReference type="EMBL" id="AYV76765.1"/>
    </source>
</evidence>
<feature type="non-terminal residue" evidence="2">
    <location>
        <position position="267"/>
    </location>
</feature>
<accession>A0A3G4ZPF4</accession>
<dbReference type="InterPro" id="IPR002654">
    <property type="entry name" value="Glyco_trans_25"/>
</dbReference>
<proteinExistence type="predicted"/>
<protein>
    <submittedName>
        <fullName evidence="2">Glycosyltransferase family 25</fullName>
    </submittedName>
</protein>
<gene>
    <name evidence="2" type="ORF">Terrestrivirus16_1</name>
</gene>